<evidence type="ECO:0000256" key="8">
    <source>
        <dbReference type="ARBA" id="ARBA00031155"/>
    </source>
</evidence>
<keyword evidence="4" id="KW-0285">Flavoprotein</keyword>
<keyword evidence="3" id="KW-0216">Detoxification</keyword>
<keyword evidence="5" id="KW-0288">FMN</keyword>
<protein>
    <recommendedName>
        <fullName evidence="8">Propionate 3-nitronate monooxygenase</fullName>
    </recommendedName>
</protein>
<dbReference type="GO" id="GO:0018580">
    <property type="term" value="F:nitronate monooxygenase activity"/>
    <property type="evidence" value="ECO:0007669"/>
    <property type="project" value="InterPro"/>
</dbReference>
<evidence type="ECO:0000256" key="2">
    <source>
        <dbReference type="ARBA" id="ARBA00009881"/>
    </source>
</evidence>
<evidence type="ECO:0000256" key="9">
    <source>
        <dbReference type="ARBA" id="ARBA00049401"/>
    </source>
</evidence>
<evidence type="ECO:0000256" key="7">
    <source>
        <dbReference type="ARBA" id="ARBA00023033"/>
    </source>
</evidence>
<keyword evidence="11" id="KW-1185">Reference proteome</keyword>
<dbReference type="PANTHER" id="PTHR42747:SF3">
    <property type="entry name" value="NITRONATE MONOOXYGENASE-RELATED"/>
    <property type="match status" value="1"/>
</dbReference>
<dbReference type="OrthoDB" id="9778912at2"/>
<name>A0A5R9AF81_9MICC</name>
<dbReference type="Gene3D" id="3.20.20.70">
    <property type="entry name" value="Aldolase class I"/>
    <property type="match status" value="1"/>
</dbReference>
<comment type="similarity">
    <text evidence="2">Belongs to the nitronate monooxygenase family. NMO class I subfamily.</text>
</comment>
<gene>
    <name evidence="10" type="ORF">FEF27_06040</name>
</gene>
<evidence type="ECO:0000256" key="4">
    <source>
        <dbReference type="ARBA" id="ARBA00022630"/>
    </source>
</evidence>
<evidence type="ECO:0000256" key="6">
    <source>
        <dbReference type="ARBA" id="ARBA00023002"/>
    </source>
</evidence>
<dbReference type="AlphaFoldDB" id="A0A5R9AF81"/>
<organism evidence="10 11">
    <name type="scientific">Nesterenkonia sphaerica</name>
    <dbReference type="NCBI Taxonomy" id="1804988"/>
    <lineage>
        <taxon>Bacteria</taxon>
        <taxon>Bacillati</taxon>
        <taxon>Actinomycetota</taxon>
        <taxon>Actinomycetes</taxon>
        <taxon>Micrococcales</taxon>
        <taxon>Micrococcaceae</taxon>
        <taxon>Nesterenkonia</taxon>
    </lineage>
</organism>
<dbReference type="PANTHER" id="PTHR42747">
    <property type="entry name" value="NITRONATE MONOOXYGENASE-RELATED"/>
    <property type="match status" value="1"/>
</dbReference>
<comment type="catalytic activity">
    <reaction evidence="9">
        <text>3 propionate 3-nitronate + 3 O2 + H2O = 3 3-oxopropanoate + 2 nitrate + nitrite + H2O2 + 3 H(+)</text>
        <dbReference type="Rhea" id="RHEA:57332"/>
        <dbReference type="ChEBI" id="CHEBI:15377"/>
        <dbReference type="ChEBI" id="CHEBI:15378"/>
        <dbReference type="ChEBI" id="CHEBI:15379"/>
        <dbReference type="ChEBI" id="CHEBI:16240"/>
        <dbReference type="ChEBI" id="CHEBI:16301"/>
        <dbReference type="ChEBI" id="CHEBI:17632"/>
        <dbReference type="ChEBI" id="CHEBI:33190"/>
        <dbReference type="ChEBI" id="CHEBI:136067"/>
    </reaction>
</comment>
<dbReference type="InterPro" id="IPR004136">
    <property type="entry name" value="NMO"/>
</dbReference>
<comment type="caution">
    <text evidence="10">The sequence shown here is derived from an EMBL/GenBank/DDBJ whole genome shotgun (WGS) entry which is preliminary data.</text>
</comment>
<dbReference type="SUPFAM" id="SSF51412">
    <property type="entry name" value="Inosine monophosphate dehydrogenase (IMPDH)"/>
    <property type="match status" value="1"/>
</dbReference>
<accession>A0A5R9AF81</accession>
<dbReference type="Proteomes" id="UP000306544">
    <property type="component" value="Unassembled WGS sequence"/>
</dbReference>
<evidence type="ECO:0000256" key="3">
    <source>
        <dbReference type="ARBA" id="ARBA00022575"/>
    </source>
</evidence>
<dbReference type="EMBL" id="VAWA01000006">
    <property type="protein sequence ID" value="TLP76814.1"/>
    <property type="molecule type" value="Genomic_DNA"/>
</dbReference>
<dbReference type="InterPro" id="IPR013785">
    <property type="entry name" value="Aldolase_TIM"/>
</dbReference>
<proteinExistence type="inferred from homology"/>
<evidence type="ECO:0000313" key="11">
    <source>
        <dbReference type="Proteomes" id="UP000306544"/>
    </source>
</evidence>
<dbReference type="Pfam" id="PF03060">
    <property type="entry name" value="NMO"/>
    <property type="match status" value="1"/>
</dbReference>
<keyword evidence="6" id="KW-0560">Oxidoreductase</keyword>
<evidence type="ECO:0000256" key="5">
    <source>
        <dbReference type="ARBA" id="ARBA00022643"/>
    </source>
</evidence>
<dbReference type="GO" id="GO:0009636">
    <property type="term" value="P:response to toxic substance"/>
    <property type="evidence" value="ECO:0007669"/>
    <property type="project" value="UniProtKB-KW"/>
</dbReference>
<reference evidence="10 11" key="1">
    <citation type="submission" date="2019-05" db="EMBL/GenBank/DDBJ databases">
        <title>Nesterenkonia sp. GY239, isolated from the Southern Atlantic Ocean.</title>
        <authorList>
            <person name="Zhang G."/>
        </authorList>
    </citation>
    <scope>NUCLEOTIDE SEQUENCE [LARGE SCALE GENOMIC DNA]</scope>
    <source>
        <strain evidence="10 11">GY239</strain>
    </source>
</reference>
<evidence type="ECO:0000256" key="1">
    <source>
        <dbReference type="ARBA" id="ARBA00001917"/>
    </source>
</evidence>
<evidence type="ECO:0000313" key="10">
    <source>
        <dbReference type="EMBL" id="TLP76814.1"/>
    </source>
</evidence>
<dbReference type="RefSeq" id="WP_138169957.1">
    <property type="nucleotide sequence ID" value="NZ_VAWA01000006.1"/>
</dbReference>
<keyword evidence="7 10" id="KW-0503">Monooxygenase</keyword>
<comment type="cofactor">
    <cofactor evidence="1">
        <name>FMN</name>
        <dbReference type="ChEBI" id="CHEBI:58210"/>
    </cofactor>
</comment>
<sequence>MSRSTPLGGLAGALGLEIPTVAAPMAGGPGTPELVVAAAAAGGIGFLAAGYKSAHQLAEQITQVRASTPRFGVNLFVPNPVPVDPAAYRDYLDLLRPWADRFGVELPERPLEDDDAWREKHQLLVDNPVPVVSLTFGLPERESIASLQRAGSRVLQTVTSAAEALRAEAVGVDGLIVQSSQAGGHSGSWTPRRHSDETTTVALVRRIRAVSSRPIWAAGGIVSASDVQQVLTAGAEAAIIGTALLRTPESGAHPVHQQALADAHGGETVMTRAFSGRPARGLRNAFTDEFSAAAPLGFPALHHLTSPLRRASAAAGDPAGLNLWAGTGWRAATTEPTGEVLRRLAAR</sequence>
<dbReference type="CDD" id="cd04730">
    <property type="entry name" value="NPD_like"/>
    <property type="match status" value="1"/>
</dbReference>